<dbReference type="InterPro" id="IPR036412">
    <property type="entry name" value="HAD-like_sf"/>
</dbReference>
<dbReference type="NCBIfam" id="TIGR01460">
    <property type="entry name" value="HAD-SF-IIA"/>
    <property type="match status" value="1"/>
</dbReference>
<keyword evidence="1 2" id="KW-0378">Hydrolase</keyword>
<comment type="caution">
    <text evidence="3">The sequence shown here is derived from an EMBL/GenBank/DDBJ whole genome shotgun (WGS) entry which is preliminary data.</text>
</comment>
<dbReference type="InterPro" id="IPR006357">
    <property type="entry name" value="HAD-SF_hydro_IIA"/>
</dbReference>
<evidence type="ECO:0000256" key="2">
    <source>
        <dbReference type="PIRNR" id="PIRNR000915"/>
    </source>
</evidence>
<dbReference type="InterPro" id="IPR006349">
    <property type="entry name" value="PGP_euk"/>
</dbReference>
<proteinExistence type="inferred from homology"/>
<dbReference type="Pfam" id="PF13242">
    <property type="entry name" value="Hydrolase_like"/>
    <property type="match status" value="1"/>
</dbReference>
<dbReference type="PANTHER" id="PTHR19288:SF75">
    <property type="entry name" value="PHOSPHOGLYCOLATE PHOSPHATASE 2"/>
    <property type="match status" value="1"/>
</dbReference>
<dbReference type="Proteomes" id="UP000815325">
    <property type="component" value="Unassembled WGS sequence"/>
</dbReference>
<keyword evidence="4" id="KW-1185">Reference proteome</keyword>
<accession>A0ABQ7GXN5</accession>
<evidence type="ECO:0000256" key="1">
    <source>
        <dbReference type="ARBA" id="ARBA00022801"/>
    </source>
</evidence>
<reference evidence="3" key="1">
    <citation type="submission" date="2017-08" db="EMBL/GenBank/DDBJ databases">
        <authorList>
            <person name="Polle J.E."/>
            <person name="Barry K."/>
            <person name="Cushman J."/>
            <person name="Schmutz J."/>
            <person name="Tran D."/>
            <person name="Hathwaick L.T."/>
            <person name="Yim W.C."/>
            <person name="Jenkins J."/>
            <person name="Mckie-Krisberg Z.M."/>
            <person name="Prochnik S."/>
            <person name="Lindquist E."/>
            <person name="Dockter R.B."/>
            <person name="Adam C."/>
            <person name="Molina H."/>
            <person name="Bunkerborg J."/>
            <person name="Jin E."/>
            <person name="Buchheim M."/>
            <person name="Magnuson J."/>
        </authorList>
    </citation>
    <scope>NUCLEOTIDE SEQUENCE</scope>
    <source>
        <strain evidence="3">CCAP 19/18</strain>
    </source>
</reference>
<gene>
    <name evidence="3" type="ORF">DUNSADRAFT_943</name>
</gene>
<dbReference type="SUPFAM" id="SSF56784">
    <property type="entry name" value="HAD-like"/>
    <property type="match status" value="1"/>
</dbReference>
<evidence type="ECO:0000313" key="3">
    <source>
        <dbReference type="EMBL" id="KAF5839372.1"/>
    </source>
</evidence>
<comment type="similarity">
    <text evidence="2">Belongs to the HAD-like hydrolase superfamily.</text>
</comment>
<dbReference type="PANTHER" id="PTHR19288">
    <property type="entry name" value="4-NITROPHENYLPHOSPHATASE-RELATED"/>
    <property type="match status" value="1"/>
</dbReference>
<dbReference type="Gene3D" id="3.40.50.1000">
    <property type="entry name" value="HAD superfamily/HAD-like"/>
    <property type="match status" value="2"/>
</dbReference>
<comment type="catalytic activity">
    <reaction evidence="2">
        <text>2-phosphoglycolate + H2O = glycolate + phosphate</text>
        <dbReference type="Rhea" id="RHEA:14369"/>
        <dbReference type="ChEBI" id="CHEBI:15377"/>
        <dbReference type="ChEBI" id="CHEBI:29805"/>
        <dbReference type="ChEBI" id="CHEBI:43474"/>
        <dbReference type="ChEBI" id="CHEBI:58033"/>
        <dbReference type="EC" id="3.1.3.18"/>
    </reaction>
</comment>
<dbReference type="PIRSF" id="PIRSF000915">
    <property type="entry name" value="PGP-type_phosphatase"/>
    <property type="match status" value="1"/>
</dbReference>
<dbReference type="NCBIfam" id="TIGR01452">
    <property type="entry name" value="PGP_euk"/>
    <property type="match status" value="1"/>
</dbReference>
<evidence type="ECO:0000313" key="4">
    <source>
        <dbReference type="Proteomes" id="UP000815325"/>
    </source>
</evidence>
<protein>
    <recommendedName>
        <fullName evidence="2">Phosphoglycolate phosphatase</fullName>
        <ecNumber evidence="2">3.1.3.18</ecNumber>
    </recommendedName>
</protein>
<dbReference type="EC" id="3.1.3.18" evidence="2"/>
<dbReference type="EMBL" id="MU069545">
    <property type="protein sequence ID" value="KAF5839372.1"/>
    <property type="molecule type" value="Genomic_DNA"/>
</dbReference>
<dbReference type="InterPro" id="IPR023214">
    <property type="entry name" value="HAD_sf"/>
</dbReference>
<sequence>MSRPASDEEKLSVLQKFAGFIFDLDGTVWYGNNLIPGAAEVLELLRQQGKKIWFVTNNSSKTRATYVKKLTQLGVTAHLDEVLGSSFAAALYCSSIKVKKVYVIGEQGLVDELHAMGITTLGGPSDSGKNWEWGIAAQGVAGANSETKPSSTTEGPPKLALDPEVKAVVVGLDRSINYYKLQMAMSYILKNDAHFIATNTDARGNLANEEEWAGAGTMVRAVQGCSEKTPVVVGKPNRLMSDIIAKSAGIPTSSLCMVGDRLDTDILWAEKCGMGSLLVLTGCTSEAQLQSPENTVKPSLYVTSIADLLSVKDKLSWSSCTIC</sequence>
<organism evidence="3 4">
    <name type="scientific">Dunaliella salina</name>
    <name type="common">Green alga</name>
    <name type="synonym">Protococcus salinus</name>
    <dbReference type="NCBI Taxonomy" id="3046"/>
    <lineage>
        <taxon>Eukaryota</taxon>
        <taxon>Viridiplantae</taxon>
        <taxon>Chlorophyta</taxon>
        <taxon>core chlorophytes</taxon>
        <taxon>Chlorophyceae</taxon>
        <taxon>CS clade</taxon>
        <taxon>Chlamydomonadales</taxon>
        <taxon>Dunaliellaceae</taxon>
        <taxon>Dunaliella</taxon>
    </lineage>
</organism>
<name>A0ABQ7GXN5_DUNSA</name>
<dbReference type="Pfam" id="PF13344">
    <property type="entry name" value="Hydrolase_6"/>
    <property type="match status" value="1"/>
</dbReference>